<feature type="transmembrane region" description="Helical" evidence="10">
    <location>
        <begin position="416"/>
        <end position="436"/>
    </location>
</feature>
<feature type="transmembrane region" description="Helical" evidence="10">
    <location>
        <begin position="956"/>
        <end position="975"/>
    </location>
</feature>
<dbReference type="InterPro" id="IPR017871">
    <property type="entry name" value="ABC_transporter-like_CS"/>
</dbReference>
<feature type="domain" description="ABC transporter" evidence="11">
    <location>
        <begin position="653"/>
        <end position="900"/>
    </location>
</feature>
<evidence type="ECO:0000256" key="7">
    <source>
        <dbReference type="ARBA" id="ARBA00022989"/>
    </source>
</evidence>
<feature type="transmembrane region" description="Helical" evidence="10">
    <location>
        <begin position="303"/>
        <end position="320"/>
    </location>
</feature>
<dbReference type="CDD" id="cd03250">
    <property type="entry name" value="ABCC_MRP_domain1"/>
    <property type="match status" value="1"/>
</dbReference>
<feature type="transmembrane region" description="Helical" evidence="10">
    <location>
        <begin position="80"/>
        <end position="99"/>
    </location>
</feature>
<protein>
    <recommendedName>
        <fullName evidence="15">P-loop containing nucleoside triphosphate hydrolase protein</fullName>
    </recommendedName>
</protein>
<dbReference type="PROSITE" id="PS50929">
    <property type="entry name" value="ABC_TM1F"/>
    <property type="match status" value="2"/>
</dbReference>
<dbReference type="CDD" id="cd03244">
    <property type="entry name" value="ABCC_MRP_domain2"/>
    <property type="match status" value="1"/>
</dbReference>
<evidence type="ECO:0000256" key="5">
    <source>
        <dbReference type="ARBA" id="ARBA00022741"/>
    </source>
</evidence>
<keyword evidence="8 10" id="KW-0472">Membrane</keyword>
<feature type="transmembrane region" description="Helical" evidence="10">
    <location>
        <begin position="389"/>
        <end position="410"/>
    </location>
</feature>
<feature type="transmembrane region" description="Helical" evidence="10">
    <location>
        <begin position="1108"/>
        <end position="1126"/>
    </location>
</feature>
<keyword evidence="7 10" id="KW-1133">Transmembrane helix</keyword>
<dbReference type="GO" id="GO:0005524">
    <property type="term" value="F:ATP binding"/>
    <property type="evidence" value="ECO:0007669"/>
    <property type="project" value="UniProtKB-KW"/>
</dbReference>
<dbReference type="STRING" id="90262.A0A1X2IPT1"/>
<accession>A0A1X2IPT1</accession>
<evidence type="ECO:0000256" key="10">
    <source>
        <dbReference type="SAM" id="Phobius"/>
    </source>
</evidence>
<feature type="transmembrane region" description="Helical" evidence="10">
    <location>
        <begin position="1132"/>
        <end position="1149"/>
    </location>
</feature>
<dbReference type="GO" id="GO:0140359">
    <property type="term" value="F:ABC-type transporter activity"/>
    <property type="evidence" value="ECO:0007669"/>
    <property type="project" value="InterPro"/>
</dbReference>
<dbReference type="GO" id="GO:0000329">
    <property type="term" value="C:fungal-type vacuole membrane"/>
    <property type="evidence" value="ECO:0007669"/>
    <property type="project" value="TreeGrafter"/>
</dbReference>
<keyword evidence="6" id="KW-0067">ATP-binding</keyword>
<dbReference type="Gene3D" id="3.40.50.300">
    <property type="entry name" value="P-loop containing nucleotide triphosphate hydrolases"/>
    <property type="match status" value="2"/>
</dbReference>
<evidence type="ECO:0000256" key="8">
    <source>
        <dbReference type="ARBA" id="ARBA00023136"/>
    </source>
</evidence>
<keyword evidence="2" id="KW-0813">Transport</keyword>
<evidence type="ECO:0008006" key="15">
    <source>
        <dbReference type="Google" id="ProtNLM"/>
    </source>
</evidence>
<dbReference type="CDD" id="cd18596">
    <property type="entry name" value="ABC_6TM_VMR1_D1_like"/>
    <property type="match status" value="1"/>
</dbReference>
<dbReference type="SUPFAM" id="SSF90123">
    <property type="entry name" value="ABC transporter transmembrane region"/>
    <property type="match status" value="2"/>
</dbReference>
<evidence type="ECO:0000313" key="14">
    <source>
        <dbReference type="Proteomes" id="UP000193560"/>
    </source>
</evidence>
<evidence type="ECO:0000256" key="3">
    <source>
        <dbReference type="ARBA" id="ARBA00022692"/>
    </source>
</evidence>
<feature type="region of interest" description="Disordered" evidence="9">
    <location>
        <begin position="617"/>
        <end position="663"/>
    </location>
</feature>
<keyword evidence="5" id="KW-0547">Nucleotide-binding</keyword>
<dbReference type="GO" id="GO:0016887">
    <property type="term" value="F:ATP hydrolysis activity"/>
    <property type="evidence" value="ECO:0007669"/>
    <property type="project" value="InterPro"/>
</dbReference>
<feature type="transmembrane region" description="Helical" evidence="10">
    <location>
        <begin position="500"/>
        <end position="520"/>
    </location>
</feature>
<dbReference type="PROSITE" id="PS50893">
    <property type="entry name" value="ABC_TRANSPORTER_2"/>
    <property type="match status" value="2"/>
</dbReference>
<feature type="transmembrane region" description="Helical" evidence="10">
    <location>
        <begin position="526"/>
        <end position="543"/>
    </location>
</feature>
<dbReference type="EMBL" id="MCGE01000006">
    <property type="protein sequence ID" value="ORZ20289.1"/>
    <property type="molecule type" value="Genomic_DNA"/>
</dbReference>
<evidence type="ECO:0000256" key="6">
    <source>
        <dbReference type="ARBA" id="ARBA00022840"/>
    </source>
</evidence>
<evidence type="ECO:0000256" key="1">
    <source>
        <dbReference type="ARBA" id="ARBA00004141"/>
    </source>
</evidence>
<sequence length="1600" mass="179562">MVDSSSCTWDGLLLDSSPLVVFSIILTFFTYLHLHALKANKNNDTFSVPVKYRKRIQLLLILFEIAGWIYWYAQGGDYCNITPVAFALLFGILFAIVAASPSTVQFRKRYYVFFLFSTYCATFLYSLPLVYKHTVGDDAYWPWSNFIVTLLLSVILGTTPLPINPINLEALDHEKVDVKDGQIYRNSLLLCPEANASILSWACFQWMNSLVVFGFKNPVKRNDIYSLTYNHLARFTYMEFVDTKKWTARRNVLRRIYSANKGSIWAQFIFSTSAVIISYLNPYFQQKLLEYIENPGGRPIKTAYVYTLGMFTVSLSKLLCNNIQLYAGRRWNVRTICMLDAEIYEKTLKRKDMSGKVDDQKDGPGEEAVSSTGKITNLMSLDADRVADLPAYIMMFYNAPVELAIAITYLHHLLGMAAFVGLGVMILFFPVTWFLIKRIGDNYKALSHSKDRRNELVNELLQGIRMIKYFAWEPNWKARVADARKTEVNKLIWVVTYDTLLNVAFLSIPVLVTASSFIWYTKVAGNQLTASVVFVSITLFDMLRAPIILIPDSVTTFTECYISLKRIVKYLEEPEIGDGVSNPAIKVAEGENVERAISRVGFEESVFKWHIGTPSADTKKQHKISAPTSETSTPVPESSNGNSTTSLTSNNEPEETTLAESDGSVSRVFSLQVPAFDFPIGELSIVCGSTGCGKSSFLHALLGEMDIVSGRAFLPSKNNVITDQPYSLVEETSGLHVDGVAYVAQQPYLQHASIRDNILFGQPFDPVRYKKVLHQCALIKDLNILTDGDRTEIGEKGISLSGGQKQRVSLARAVYSYAKTVLLDDCLSAVDSHTAKHIFHHCITGDLLKGRTIILVTHHVRLCLPGAYYLLKLDQGLVAGHGFVQALKENGELTQLLGEEATDNNDRGNSGDDEDDGTPDDEAEDYDINENTSANKLVAEEESAQGHVKYDVYKTYLKACGGWPFWFALVFSYIISRFTTFAENWWLRIWAAAYSTPTQQEFVAAGQTVFGITMLQSLRHMAQDVNVNYYIGIYVALCMSYVVFDTLRSVLLYWGSIRGARTLFDALLVRIIHAPMRFFDTTPIGRILNRFGKDVTTVDLRMARSASFLLECITGLVQSILVICFITPQFLITAVVVSGVYFLIGTYYLRISRELKRLNSVSRSPIYSHFTESLAGVTTIRAFGQQKKFLLTMYDKLDTYVAPFYLLWMSNRWLYCRIEITGAFVTLSAGVFILLNIDHIDAGMAGISLFYAYSFLTNIYWFIRQYTQVEMDLNSVERVQEYLKIDQEAPSVVEGCRPPAAWPTSGAIQVKNLEIRYAAELDPVIRGISFDIKSHAKVGIVGRTASGKSTLALSFFRFLEPSNGSITMDGVDISQIGLQDLRSKITIIPQEAVLFSGTLRSNLDPFGEHEDSELWESLVRSHLSNGHHRISLFKKPKGTDSSSTSTSSQQELLLTGNDTTSMSDDKGVIYSLDQQVSDGGSNFSQGQRQLLCLARALLKKSKLIIMDEATASVDFDTDAKIQHTIREEFGDSTLLCIAHRLRTVAEYDAILVLDHGEIKEYDSPAVLLSNPQSSFYKMCMDSGEFDQIVALAQKQPTDEW</sequence>
<feature type="transmembrane region" description="Helical" evidence="10">
    <location>
        <begin position="1243"/>
        <end position="1263"/>
    </location>
</feature>
<feature type="domain" description="ABC transporter" evidence="11">
    <location>
        <begin position="1308"/>
        <end position="1580"/>
    </location>
</feature>
<feature type="domain" description="ABC transmembrane type-1" evidence="12">
    <location>
        <begin position="268"/>
        <end position="559"/>
    </location>
</feature>
<dbReference type="InterPro" id="IPR003593">
    <property type="entry name" value="AAA+_ATPase"/>
</dbReference>
<name>A0A1X2IPT1_9FUNG</name>
<evidence type="ECO:0000256" key="2">
    <source>
        <dbReference type="ARBA" id="ARBA00022448"/>
    </source>
</evidence>
<feature type="transmembrane region" description="Helical" evidence="10">
    <location>
        <begin position="19"/>
        <end position="37"/>
    </location>
</feature>
<dbReference type="OrthoDB" id="6500128at2759"/>
<evidence type="ECO:0000256" key="4">
    <source>
        <dbReference type="ARBA" id="ARBA00022737"/>
    </source>
</evidence>
<feature type="transmembrane region" description="Helical" evidence="10">
    <location>
        <begin position="58"/>
        <end position="74"/>
    </location>
</feature>
<dbReference type="CDD" id="cd18604">
    <property type="entry name" value="ABC_6TM_VMR1_D2_like"/>
    <property type="match status" value="1"/>
</dbReference>
<keyword evidence="3 10" id="KW-0812">Transmembrane</keyword>
<feature type="region of interest" description="Disordered" evidence="9">
    <location>
        <begin position="899"/>
        <end position="926"/>
    </location>
</feature>
<evidence type="ECO:0000259" key="12">
    <source>
        <dbReference type="PROSITE" id="PS50929"/>
    </source>
</evidence>
<dbReference type="PROSITE" id="PS00211">
    <property type="entry name" value="ABC_TRANSPORTER_1"/>
    <property type="match status" value="2"/>
</dbReference>
<keyword evidence="14" id="KW-1185">Reference proteome</keyword>
<feature type="compositionally biased region" description="Low complexity" evidence="9">
    <location>
        <begin position="625"/>
        <end position="651"/>
    </location>
</feature>
<comment type="subcellular location">
    <subcellularLocation>
        <location evidence="1">Membrane</location>
        <topology evidence="1">Multi-pass membrane protein</topology>
    </subcellularLocation>
</comment>
<gene>
    <name evidence="13" type="ORF">BCR42DRAFT_408403</name>
</gene>
<feature type="transmembrane region" description="Helical" evidence="10">
    <location>
        <begin position="1027"/>
        <end position="1044"/>
    </location>
</feature>
<evidence type="ECO:0000313" key="13">
    <source>
        <dbReference type="EMBL" id="ORZ20289.1"/>
    </source>
</evidence>
<dbReference type="Pfam" id="PF00664">
    <property type="entry name" value="ABC_membrane"/>
    <property type="match status" value="2"/>
</dbReference>
<dbReference type="InterPro" id="IPR050173">
    <property type="entry name" value="ABC_transporter_C-like"/>
</dbReference>
<feature type="compositionally biased region" description="Acidic residues" evidence="9">
    <location>
        <begin position="911"/>
        <end position="926"/>
    </location>
</feature>
<dbReference type="SUPFAM" id="SSF52540">
    <property type="entry name" value="P-loop containing nucleoside triphosphate hydrolases"/>
    <property type="match status" value="2"/>
</dbReference>
<organism evidence="13 14">
    <name type="scientific">Absidia repens</name>
    <dbReference type="NCBI Taxonomy" id="90262"/>
    <lineage>
        <taxon>Eukaryota</taxon>
        <taxon>Fungi</taxon>
        <taxon>Fungi incertae sedis</taxon>
        <taxon>Mucoromycota</taxon>
        <taxon>Mucoromycotina</taxon>
        <taxon>Mucoromycetes</taxon>
        <taxon>Mucorales</taxon>
        <taxon>Cunninghamellaceae</taxon>
        <taxon>Absidia</taxon>
    </lineage>
</organism>
<dbReference type="InterPro" id="IPR036640">
    <property type="entry name" value="ABC1_TM_sf"/>
</dbReference>
<dbReference type="PANTHER" id="PTHR24223:SF353">
    <property type="entry name" value="ABC TRANSPORTER ATP-BINDING PROTEIN_PERMEASE VMR1-RELATED"/>
    <property type="match status" value="1"/>
</dbReference>
<feature type="transmembrane region" description="Helical" evidence="10">
    <location>
        <begin position="143"/>
        <end position="163"/>
    </location>
</feature>
<feature type="transmembrane region" description="Helical" evidence="10">
    <location>
        <begin position="1214"/>
        <end position="1237"/>
    </location>
</feature>
<dbReference type="FunFam" id="1.20.1560.10:FF:000013">
    <property type="entry name" value="ABC transporter C family member 2"/>
    <property type="match status" value="1"/>
</dbReference>
<keyword evidence="4" id="KW-0677">Repeat</keyword>
<dbReference type="SMART" id="SM00382">
    <property type="entry name" value="AAA"/>
    <property type="match status" value="2"/>
</dbReference>
<dbReference type="InterPro" id="IPR027417">
    <property type="entry name" value="P-loop_NTPase"/>
</dbReference>
<feature type="region of interest" description="Disordered" evidence="9">
    <location>
        <begin position="1432"/>
        <end position="1459"/>
    </location>
</feature>
<reference evidence="13 14" key="1">
    <citation type="submission" date="2016-07" db="EMBL/GenBank/DDBJ databases">
        <title>Pervasive Adenine N6-methylation of Active Genes in Fungi.</title>
        <authorList>
            <consortium name="DOE Joint Genome Institute"/>
            <person name="Mondo S.J."/>
            <person name="Dannebaum R.O."/>
            <person name="Kuo R.C."/>
            <person name="Labutti K."/>
            <person name="Haridas S."/>
            <person name="Kuo A."/>
            <person name="Salamov A."/>
            <person name="Ahrendt S.R."/>
            <person name="Lipzen A."/>
            <person name="Sullivan W."/>
            <person name="Andreopoulos W.B."/>
            <person name="Clum A."/>
            <person name="Lindquist E."/>
            <person name="Daum C."/>
            <person name="Ramamoorthy G.K."/>
            <person name="Gryganskyi A."/>
            <person name="Culley D."/>
            <person name="Magnuson J.K."/>
            <person name="James T.Y."/>
            <person name="O'Malley M.A."/>
            <person name="Stajich J.E."/>
            <person name="Spatafora J.W."/>
            <person name="Visel A."/>
            <person name="Grigoriev I.V."/>
        </authorList>
    </citation>
    <scope>NUCLEOTIDE SEQUENCE [LARGE SCALE GENOMIC DNA]</scope>
    <source>
        <strain evidence="13 14">NRRL 1336</strain>
    </source>
</reference>
<evidence type="ECO:0000259" key="11">
    <source>
        <dbReference type="PROSITE" id="PS50893"/>
    </source>
</evidence>
<dbReference type="Pfam" id="PF00005">
    <property type="entry name" value="ABC_tran"/>
    <property type="match status" value="2"/>
</dbReference>
<feature type="domain" description="ABC transmembrane type-1" evidence="12">
    <location>
        <begin position="967"/>
        <end position="1271"/>
    </location>
</feature>
<dbReference type="Gene3D" id="1.20.1560.10">
    <property type="entry name" value="ABC transporter type 1, transmembrane domain"/>
    <property type="match status" value="2"/>
</dbReference>
<comment type="caution">
    <text evidence="13">The sequence shown here is derived from an EMBL/GenBank/DDBJ whole genome shotgun (WGS) entry which is preliminary data.</text>
</comment>
<proteinExistence type="predicted"/>
<evidence type="ECO:0000256" key="9">
    <source>
        <dbReference type="SAM" id="MobiDB-lite"/>
    </source>
</evidence>
<dbReference type="Proteomes" id="UP000193560">
    <property type="component" value="Unassembled WGS sequence"/>
</dbReference>
<feature type="compositionally biased region" description="Polar residues" evidence="9">
    <location>
        <begin position="1449"/>
        <end position="1459"/>
    </location>
</feature>
<dbReference type="PANTHER" id="PTHR24223">
    <property type="entry name" value="ATP-BINDING CASSETTE SUB-FAMILY C"/>
    <property type="match status" value="1"/>
</dbReference>
<feature type="transmembrane region" description="Helical" evidence="10">
    <location>
        <begin position="111"/>
        <end position="131"/>
    </location>
</feature>
<dbReference type="InterPro" id="IPR003439">
    <property type="entry name" value="ABC_transporter-like_ATP-bd"/>
</dbReference>
<feature type="transmembrane region" description="Helical" evidence="10">
    <location>
        <begin position="264"/>
        <end position="283"/>
    </location>
</feature>
<dbReference type="InterPro" id="IPR011527">
    <property type="entry name" value="ABC1_TM_dom"/>
</dbReference>